<dbReference type="AlphaFoldDB" id="A0A7L7KRV5"/>
<dbReference type="PANTHER" id="PTHR30050:SF8">
    <property type="entry name" value="PRIMOSOMAL PROTEIN DNAI"/>
    <property type="match status" value="1"/>
</dbReference>
<accession>A0A7L7KRV5</accession>
<dbReference type="PANTHER" id="PTHR30050">
    <property type="entry name" value="CHROMOSOMAL REPLICATION INITIATOR PROTEIN DNAA"/>
    <property type="match status" value="1"/>
</dbReference>
<evidence type="ECO:0000313" key="2">
    <source>
        <dbReference type="EMBL" id="QMS85551.1"/>
    </source>
</evidence>
<dbReference type="InterPro" id="IPR027417">
    <property type="entry name" value="P-loop_NTPase"/>
</dbReference>
<keyword evidence="3" id="KW-1185">Reference proteome</keyword>
<evidence type="ECO:0000259" key="1">
    <source>
        <dbReference type="Pfam" id="PF01695"/>
    </source>
</evidence>
<proteinExistence type="predicted"/>
<name>A0A7L7KRV5_9MOLU</name>
<organism evidence="2 3">
    <name type="scientific">Candidatus Xianfuyuplasma coldseepsis</name>
    <dbReference type="NCBI Taxonomy" id="2782163"/>
    <lineage>
        <taxon>Bacteria</taxon>
        <taxon>Bacillati</taxon>
        <taxon>Mycoplasmatota</taxon>
        <taxon>Mollicutes</taxon>
        <taxon>Candidatus Izemoplasmatales</taxon>
        <taxon>Candidatus Izemoplasmataceae</taxon>
        <taxon>Candidatus Xianfuyuplasma</taxon>
    </lineage>
</organism>
<dbReference type="GO" id="GO:0006260">
    <property type="term" value="P:DNA replication"/>
    <property type="evidence" value="ECO:0007669"/>
    <property type="project" value="TreeGrafter"/>
</dbReference>
<feature type="domain" description="IstB-like ATP-binding" evidence="1">
    <location>
        <begin position="108"/>
        <end position="257"/>
    </location>
</feature>
<dbReference type="EMBL" id="CP048914">
    <property type="protein sequence ID" value="QMS85551.1"/>
    <property type="molecule type" value="Genomic_DNA"/>
</dbReference>
<evidence type="ECO:0000313" key="3">
    <source>
        <dbReference type="Proteomes" id="UP000514720"/>
    </source>
</evidence>
<dbReference type="Pfam" id="PF01695">
    <property type="entry name" value="IstB_IS21"/>
    <property type="match status" value="1"/>
</dbReference>
<dbReference type="Proteomes" id="UP000514720">
    <property type="component" value="Chromosome"/>
</dbReference>
<dbReference type="Gene3D" id="3.40.50.300">
    <property type="entry name" value="P-loop containing nucleotide triphosphate hydrolases"/>
    <property type="match status" value="1"/>
</dbReference>
<gene>
    <name evidence="2" type="primary">dnaI</name>
    <name evidence="2" type="ORF">G4Z02_07285</name>
</gene>
<dbReference type="InterPro" id="IPR002611">
    <property type="entry name" value="IstB_ATP-bd"/>
</dbReference>
<dbReference type="GO" id="GO:0005524">
    <property type="term" value="F:ATP binding"/>
    <property type="evidence" value="ECO:0007669"/>
    <property type="project" value="InterPro"/>
</dbReference>
<dbReference type="SUPFAM" id="SSF52540">
    <property type="entry name" value="P-loop containing nucleoside triphosphate hydrolases"/>
    <property type="match status" value="1"/>
</dbReference>
<reference evidence="2 3" key="1">
    <citation type="submission" date="2020-02" db="EMBL/GenBank/DDBJ databases">
        <authorList>
            <person name="Zheng R.K."/>
            <person name="Sun C.M."/>
        </authorList>
    </citation>
    <scope>NUCLEOTIDE SEQUENCE [LARGE SCALE GENOMIC DNA]</scope>
    <source>
        <strain evidence="3">zrk13</strain>
    </source>
</reference>
<dbReference type="RefSeq" id="WP_258877352.1">
    <property type="nucleotide sequence ID" value="NZ_CP048914.1"/>
</dbReference>
<dbReference type="KEGG" id="xcl:G4Z02_07285"/>
<protein>
    <submittedName>
        <fullName evidence="2">Primosomal protein DnaI</fullName>
    </submittedName>
</protein>
<dbReference type="NCBIfam" id="NF006505">
    <property type="entry name" value="PRK08939.1"/>
    <property type="match status" value="1"/>
</dbReference>
<sequence length="293" mass="34226">MEKLRFQELAIDKDQLIDDLAEDVVLRDFFIDHDVDTDFIERHLGTFLNFKIEKDKCQDCEGIHTCKQDTLGLEPVLRMEEGQVKSYYQECPFNQNRQQLLNQKANIDALYMPKMIYEASMDDYDFTRGENRTKIYNRLTNFVHKYMQGEHPKGLYLYGAYQQGKTYSLGALANELSKRGVQVIIAYYPDLVREFKSRINDNTVETMIGKLKQIDVLMLDDIGGESQSAWIRDEILGPILQHRLLDEKPTFFTSNVSQKDLTYLLVLNNQMAEKMKAARIEARIKSLSEEFKM</sequence>